<feature type="region of interest" description="Disordered" evidence="1">
    <location>
        <begin position="1"/>
        <end position="62"/>
    </location>
</feature>
<dbReference type="Proteomes" id="UP001324427">
    <property type="component" value="Unassembled WGS sequence"/>
</dbReference>
<protein>
    <submittedName>
        <fullName evidence="2">Uncharacterized protein</fullName>
    </submittedName>
</protein>
<dbReference type="AlphaFoldDB" id="A0AAV9JS71"/>
<feature type="region of interest" description="Disordered" evidence="1">
    <location>
        <begin position="386"/>
        <end position="409"/>
    </location>
</feature>
<evidence type="ECO:0000256" key="1">
    <source>
        <dbReference type="SAM" id="MobiDB-lite"/>
    </source>
</evidence>
<reference evidence="2 3" key="1">
    <citation type="submission" date="2021-11" db="EMBL/GenBank/DDBJ databases">
        <title>Black yeast isolated from Biological Soil Crust.</title>
        <authorList>
            <person name="Kurbessoian T."/>
        </authorList>
    </citation>
    <scope>NUCLEOTIDE SEQUENCE [LARGE SCALE GENOMIC DNA]</scope>
    <source>
        <strain evidence="2 3">CCFEE 5522</strain>
    </source>
</reference>
<proteinExistence type="predicted"/>
<evidence type="ECO:0000313" key="3">
    <source>
        <dbReference type="Proteomes" id="UP001324427"/>
    </source>
</evidence>
<feature type="compositionally biased region" description="Pro residues" evidence="1">
    <location>
        <begin position="37"/>
        <end position="46"/>
    </location>
</feature>
<feature type="compositionally biased region" description="Acidic residues" evidence="1">
    <location>
        <begin position="399"/>
        <end position="409"/>
    </location>
</feature>
<evidence type="ECO:0000313" key="2">
    <source>
        <dbReference type="EMBL" id="KAK4548314.1"/>
    </source>
</evidence>
<keyword evidence="3" id="KW-1185">Reference proteome</keyword>
<gene>
    <name evidence="2" type="ORF">LTR36_010184</name>
</gene>
<name>A0AAV9JS71_9PEZI</name>
<comment type="caution">
    <text evidence="2">The sequence shown here is derived from an EMBL/GenBank/DDBJ whole genome shotgun (WGS) entry which is preliminary data.</text>
</comment>
<accession>A0AAV9JS71</accession>
<organism evidence="2 3">
    <name type="scientific">Oleoguttula mirabilis</name>
    <dbReference type="NCBI Taxonomy" id="1507867"/>
    <lineage>
        <taxon>Eukaryota</taxon>
        <taxon>Fungi</taxon>
        <taxon>Dikarya</taxon>
        <taxon>Ascomycota</taxon>
        <taxon>Pezizomycotina</taxon>
        <taxon>Dothideomycetes</taxon>
        <taxon>Dothideomycetidae</taxon>
        <taxon>Mycosphaerellales</taxon>
        <taxon>Teratosphaeriaceae</taxon>
        <taxon>Oleoguttula</taxon>
    </lineage>
</organism>
<sequence length="409" mass="45597">MASLPSKPNKVTAPKGPVRRINRPTSSAATGEKRPAPSAPSAPPPAKKPRQQWWPKAGDPARARWTDDEYHRVVILRVLGEHQHYDVEYVASPDDDGVEPASAVVAWKNLGRPFNLSARPPAAEYDLEHELAVEERKVLAKQSQEDGGDGSWLPAAIKSRETDDEGKVWFVVEFLRTGTLSGNIEREHLDPLFSDSPCKYDANGVPVFPTHASAGLDGSEGLPDYQELMAPVSRKFNYYGQQGYRSMSVGMNANGTVKHAAISDWQNITMMAQTTGEVGQNASKKIVAQYERSGDKWLVQGWLQTGDLPEGVLMIWTDDEGSMTQFVTDETRIVWWQLKGKVGVWFMVEELENSGAIKKHVFRMRIQSKYTAINLAKMMSTKLKEGRTRSTGFTSTEERVDDEESDDDE</sequence>
<dbReference type="EMBL" id="JAVFHQ010000008">
    <property type="protein sequence ID" value="KAK4548314.1"/>
    <property type="molecule type" value="Genomic_DNA"/>
</dbReference>